<dbReference type="GO" id="GO:0032259">
    <property type="term" value="P:methylation"/>
    <property type="evidence" value="ECO:0007669"/>
    <property type="project" value="UniProtKB-KW"/>
</dbReference>
<organism evidence="1">
    <name type="scientific">Planktothricoides raciborskii GIHE-MW2</name>
    <dbReference type="NCBI Taxonomy" id="2792601"/>
    <lineage>
        <taxon>Bacteria</taxon>
        <taxon>Bacillati</taxon>
        <taxon>Cyanobacteriota</taxon>
        <taxon>Cyanophyceae</taxon>
        <taxon>Oscillatoriophycideae</taxon>
        <taxon>Oscillatoriales</taxon>
        <taxon>Oscillatoriaceae</taxon>
        <taxon>Planktothricoides</taxon>
    </lineage>
</organism>
<keyword evidence="1" id="KW-0808">Transferase</keyword>
<keyword evidence="1" id="KW-0489">Methyltransferase</keyword>
<accession>A0AAU8J820</accession>
<dbReference type="InterPro" id="IPR029063">
    <property type="entry name" value="SAM-dependent_MTases_sf"/>
</dbReference>
<dbReference type="EMBL" id="CP159837">
    <property type="protein sequence ID" value="XCM34885.1"/>
    <property type="molecule type" value="Genomic_DNA"/>
</dbReference>
<dbReference type="NCBIfam" id="TIGR03587">
    <property type="entry name" value="Pse_Me-ase"/>
    <property type="match status" value="1"/>
</dbReference>
<evidence type="ECO:0000313" key="1">
    <source>
        <dbReference type="EMBL" id="XCM34885.1"/>
    </source>
</evidence>
<dbReference type="Gene3D" id="3.40.50.150">
    <property type="entry name" value="Vaccinia Virus protein VP39"/>
    <property type="match status" value="1"/>
</dbReference>
<proteinExistence type="predicted"/>
<gene>
    <name evidence="1" type="ORF">ABWT76_003528</name>
</gene>
<dbReference type="AlphaFoldDB" id="A0AAU8J820"/>
<protein>
    <submittedName>
        <fullName evidence="1">Pseudaminic acid biosynthesis-associated methylase</fullName>
    </submittedName>
</protein>
<dbReference type="GO" id="GO:0008168">
    <property type="term" value="F:methyltransferase activity"/>
    <property type="evidence" value="ECO:0007669"/>
    <property type="project" value="UniProtKB-KW"/>
</dbReference>
<reference evidence="1" key="1">
    <citation type="submission" date="2024-07" db="EMBL/GenBank/DDBJ databases">
        <authorList>
            <person name="Kim Y.J."/>
            <person name="Jeong J.Y."/>
        </authorList>
    </citation>
    <scope>NUCLEOTIDE SEQUENCE</scope>
    <source>
        <strain evidence="1">GIHE-MW2</strain>
    </source>
</reference>
<sequence>MDSKSMNPQNIDFQTEQEKFWSQEFGDEYTHRNQGKISIASNLALFSKILARTQNINSLIEFGANRGLNIEAIKQLMPKIKISAIEINNLAVEKLQQIGGEIEIYHQSILNFIPTKIWDFVLIKGVLIHVNPDYLKKVYETLYQSSSRYICLVEYYNPTPVEVIYRGHQGKLFKRDFAGEMLDQYLNLHLVDYGFVYHRDRNFPQDDLTWFLLEKIS</sequence>
<dbReference type="InterPro" id="IPR020027">
    <property type="entry name" value="Pseudamin_synth-assoc_MeTrfase"/>
</dbReference>
<dbReference type="SUPFAM" id="SSF53335">
    <property type="entry name" value="S-adenosyl-L-methionine-dependent methyltransferases"/>
    <property type="match status" value="1"/>
</dbReference>
<name>A0AAU8J820_9CYAN</name>
<dbReference type="RefSeq" id="WP_354634701.1">
    <property type="nucleotide sequence ID" value="NZ_CP159837.1"/>
</dbReference>